<feature type="active site" evidence="6">
    <location>
        <position position="131"/>
    </location>
</feature>
<keyword evidence="5" id="KW-0680">Restriction system</keyword>
<dbReference type="PANTHER" id="PTHR10629:SF52">
    <property type="entry name" value="DNA (CYTOSINE-5)-METHYLTRANSFERASE 1"/>
    <property type="match status" value="1"/>
</dbReference>
<keyword evidence="3 6" id="KW-0808">Transferase</keyword>
<evidence type="ECO:0000256" key="7">
    <source>
        <dbReference type="RuleBase" id="RU000416"/>
    </source>
</evidence>
<dbReference type="REBASE" id="388774">
    <property type="entry name" value="M.Bme301ORF31435P"/>
</dbReference>
<evidence type="ECO:0000313" key="9">
    <source>
        <dbReference type="Proteomes" id="UP000501076"/>
    </source>
</evidence>
<dbReference type="Proteomes" id="UP000501076">
    <property type="component" value="Plasmid pFDU301A"/>
</dbReference>
<dbReference type="AlphaFoldDB" id="A0A6M6EAL9"/>
<evidence type="ECO:0000256" key="3">
    <source>
        <dbReference type="ARBA" id="ARBA00022679"/>
    </source>
</evidence>
<comment type="similarity">
    <text evidence="6 7">Belongs to the class I-like SAM-binding methyltransferase superfamily. C5-methyltransferase family.</text>
</comment>
<dbReference type="PROSITE" id="PS51679">
    <property type="entry name" value="SAM_MT_C5"/>
    <property type="match status" value="1"/>
</dbReference>
<dbReference type="PANTHER" id="PTHR10629">
    <property type="entry name" value="CYTOSINE-SPECIFIC METHYLTRANSFERASE"/>
    <property type="match status" value="1"/>
</dbReference>
<dbReference type="RefSeq" id="WP_171778600.1">
    <property type="nucleotide sequence ID" value="NZ_CP045273.1"/>
</dbReference>
<evidence type="ECO:0000256" key="1">
    <source>
        <dbReference type="ARBA" id="ARBA00011975"/>
    </source>
</evidence>
<evidence type="ECO:0000313" key="8">
    <source>
        <dbReference type="EMBL" id="QJX80605.1"/>
    </source>
</evidence>
<dbReference type="InterPro" id="IPR050390">
    <property type="entry name" value="C5-Methyltransferase"/>
</dbReference>
<dbReference type="GO" id="GO:0003677">
    <property type="term" value="F:DNA binding"/>
    <property type="evidence" value="ECO:0007669"/>
    <property type="project" value="TreeGrafter"/>
</dbReference>
<dbReference type="InterPro" id="IPR031303">
    <property type="entry name" value="C5_meth_CS"/>
</dbReference>
<dbReference type="SUPFAM" id="SSF53335">
    <property type="entry name" value="S-adenosyl-L-methionine-dependent methyltransferases"/>
    <property type="match status" value="1"/>
</dbReference>
<keyword evidence="2 6" id="KW-0489">Methyltransferase</keyword>
<gene>
    <name evidence="8" type="primary">dcm</name>
    <name evidence="8" type="ORF">FDZ14_31435</name>
</gene>
<evidence type="ECO:0000256" key="5">
    <source>
        <dbReference type="ARBA" id="ARBA00022747"/>
    </source>
</evidence>
<proteinExistence type="inferred from homology"/>
<evidence type="ECO:0000256" key="4">
    <source>
        <dbReference type="ARBA" id="ARBA00022691"/>
    </source>
</evidence>
<organism evidence="8 9">
    <name type="scientific">Priestia megaterium</name>
    <name type="common">Bacillus megaterium</name>
    <dbReference type="NCBI Taxonomy" id="1404"/>
    <lineage>
        <taxon>Bacteria</taxon>
        <taxon>Bacillati</taxon>
        <taxon>Bacillota</taxon>
        <taxon>Bacilli</taxon>
        <taxon>Bacillales</taxon>
        <taxon>Bacillaceae</taxon>
        <taxon>Priestia</taxon>
    </lineage>
</organism>
<dbReference type="Gene3D" id="3.90.120.10">
    <property type="entry name" value="DNA Methylase, subunit A, domain 2"/>
    <property type="match status" value="1"/>
</dbReference>
<dbReference type="EMBL" id="CP045273">
    <property type="protein sequence ID" value="QJX80605.1"/>
    <property type="molecule type" value="Genomic_DNA"/>
</dbReference>
<dbReference type="InterPro" id="IPR001525">
    <property type="entry name" value="C5_MeTfrase"/>
</dbReference>
<reference evidence="8 9" key="1">
    <citation type="submission" date="2019-10" db="EMBL/GenBank/DDBJ databases">
        <title>Complete genome sequences for adaption low water activity.</title>
        <authorList>
            <person name="Zhao L."/>
            <person name="Zhong J."/>
        </authorList>
    </citation>
    <scope>NUCLEOTIDE SEQUENCE [LARGE SCALE GENOMIC DNA]</scope>
    <source>
        <strain evidence="8 9">FDU301</strain>
        <plasmid evidence="9">pfdu301a</plasmid>
    </source>
</reference>
<dbReference type="GO" id="GO:0044027">
    <property type="term" value="P:negative regulation of gene expression via chromosomal CpG island methylation"/>
    <property type="evidence" value="ECO:0007669"/>
    <property type="project" value="TreeGrafter"/>
</dbReference>
<keyword evidence="4 6" id="KW-0949">S-adenosyl-L-methionine</keyword>
<evidence type="ECO:0000256" key="6">
    <source>
        <dbReference type="PROSITE-ProRule" id="PRU01016"/>
    </source>
</evidence>
<dbReference type="GO" id="GO:0003886">
    <property type="term" value="F:DNA (cytosine-5-)-methyltransferase activity"/>
    <property type="evidence" value="ECO:0007669"/>
    <property type="project" value="UniProtKB-EC"/>
</dbReference>
<dbReference type="PROSITE" id="PS00095">
    <property type="entry name" value="C5_MTASE_2"/>
    <property type="match status" value="1"/>
</dbReference>
<dbReference type="Pfam" id="PF00145">
    <property type="entry name" value="DNA_methylase"/>
    <property type="match status" value="1"/>
</dbReference>
<accession>A0A6M6EAL9</accession>
<keyword evidence="8" id="KW-0614">Plasmid</keyword>
<evidence type="ECO:0000256" key="2">
    <source>
        <dbReference type="ARBA" id="ARBA00022603"/>
    </source>
</evidence>
<dbReference type="NCBIfam" id="TIGR00675">
    <property type="entry name" value="dcm"/>
    <property type="match status" value="1"/>
</dbReference>
<geneLocation type="plasmid" evidence="9">
    <name>pfdu301a</name>
</geneLocation>
<dbReference type="InterPro" id="IPR029063">
    <property type="entry name" value="SAM-dependent_MTases_sf"/>
</dbReference>
<protein>
    <recommendedName>
        <fullName evidence="1">DNA (cytosine-5-)-methyltransferase</fullName>
        <ecNumber evidence="1">2.1.1.37</ecNumber>
    </recommendedName>
</protein>
<dbReference type="EC" id="2.1.1.37" evidence="1"/>
<name>A0A6M6EAL9_PRIMG</name>
<dbReference type="PRINTS" id="PR00105">
    <property type="entry name" value="C5METTRFRASE"/>
</dbReference>
<dbReference type="GO" id="GO:0032259">
    <property type="term" value="P:methylation"/>
    <property type="evidence" value="ECO:0007669"/>
    <property type="project" value="UniProtKB-KW"/>
</dbReference>
<dbReference type="GO" id="GO:0009307">
    <property type="term" value="P:DNA restriction-modification system"/>
    <property type="evidence" value="ECO:0007669"/>
    <property type="project" value="UniProtKB-KW"/>
</dbReference>
<sequence>MTNINEVKAILNKKILEEKSGERTIELPPIFYKENKVSMVSLFCGAGGLDLGAEWAGTEVGMNKRINIANKDYFEAIRKNNVVHTVYATDKFTEAIATYSEHFKETVVHKADIKKIKEFPKADLYTFGFPCPGFSLAGPRLVDDDRNFEYIHCCRALLQAQPKVFIAENVKGLMTLGGGLPYAQIKEDFAAAGYNIYAKLLNSRDYGVPQIRERVIMVGVRKDLDFIYEFPKPTHGEGNGLKPFTTLKRAIWDLKDKDGWYYKGTYSSKYMGRNRKKTWDQQSFTIQADGRQAPVHPEGKPMIKIDSEHWEFPNEGRDDRRFTVDEAARVQTFPDWFKFNYGKESVSHNTKVNKMFKQIGNAVPVLMAKVIAKPIIEFLNELRQTEQENTLVSSNEVSEQEYELPVSVISSLENEAISIQSHEQVSVDELLIAENIEKPIMEEAAPVKNYAQLSIDEVLAYENDKQDITKEVSSTKNKMHNIIEDVHCDKNEMLNIIEEATSVQNQKQLSFDIFM</sequence>
<dbReference type="Gene3D" id="3.40.50.150">
    <property type="entry name" value="Vaccinia Virus protein VP39"/>
    <property type="match status" value="1"/>
</dbReference>